<dbReference type="GO" id="GO:0009636">
    <property type="term" value="P:response to toxic substance"/>
    <property type="evidence" value="ECO:0007669"/>
    <property type="project" value="UniProtKB-KW"/>
</dbReference>
<dbReference type="PANTHER" id="PTHR42747">
    <property type="entry name" value="NITRONATE MONOOXYGENASE-RELATED"/>
    <property type="match status" value="1"/>
</dbReference>
<keyword evidence="14" id="KW-1185">Reference proteome</keyword>
<protein>
    <recommendedName>
        <fullName evidence="4">Probable nitronate monooxygenase</fullName>
    </recommendedName>
    <alternativeName>
        <fullName evidence="11">Propionate 3-nitronate monooxygenase</fullName>
    </alternativeName>
</protein>
<evidence type="ECO:0000313" key="14">
    <source>
        <dbReference type="Proteomes" id="UP000319756"/>
    </source>
</evidence>
<comment type="catalytic activity">
    <reaction evidence="12">
        <text>3 propionate 3-nitronate + 3 O2 + H2O = 3 3-oxopropanoate + 2 nitrate + nitrite + H2O2 + 3 H(+)</text>
        <dbReference type="Rhea" id="RHEA:57332"/>
        <dbReference type="ChEBI" id="CHEBI:15377"/>
        <dbReference type="ChEBI" id="CHEBI:15378"/>
        <dbReference type="ChEBI" id="CHEBI:15379"/>
        <dbReference type="ChEBI" id="CHEBI:16240"/>
        <dbReference type="ChEBI" id="CHEBI:16301"/>
        <dbReference type="ChEBI" id="CHEBI:17632"/>
        <dbReference type="ChEBI" id="CHEBI:33190"/>
        <dbReference type="ChEBI" id="CHEBI:136067"/>
    </reaction>
</comment>
<evidence type="ECO:0000256" key="5">
    <source>
        <dbReference type="ARBA" id="ARBA00022575"/>
    </source>
</evidence>
<dbReference type="GO" id="GO:0000166">
    <property type="term" value="F:nucleotide binding"/>
    <property type="evidence" value="ECO:0007669"/>
    <property type="project" value="UniProtKB-KW"/>
</dbReference>
<evidence type="ECO:0000256" key="10">
    <source>
        <dbReference type="ARBA" id="ARBA00023033"/>
    </source>
</evidence>
<evidence type="ECO:0000256" key="1">
    <source>
        <dbReference type="ARBA" id="ARBA00001917"/>
    </source>
</evidence>
<name>A0A514LEQ7_9BACI</name>
<evidence type="ECO:0000256" key="7">
    <source>
        <dbReference type="ARBA" id="ARBA00022643"/>
    </source>
</evidence>
<keyword evidence="10 13" id="KW-0503">Monooxygenase</keyword>
<keyword evidence="9" id="KW-0560">Oxidoreductase</keyword>
<dbReference type="Pfam" id="PF03060">
    <property type="entry name" value="NMO"/>
    <property type="match status" value="1"/>
</dbReference>
<evidence type="ECO:0000256" key="6">
    <source>
        <dbReference type="ARBA" id="ARBA00022630"/>
    </source>
</evidence>
<comment type="cofactor">
    <cofactor evidence="1">
        <name>FMN</name>
        <dbReference type="ChEBI" id="CHEBI:58210"/>
    </cofactor>
</comment>
<dbReference type="OrthoDB" id="9778912at2"/>
<dbReference type="AlphaFoldDB" id="A0A514LEQ7"/>
<evidence type="ECO:0000313" key="13">
    <source>
        <dbReference type="EMBL" id="QDI90320.1"/>
    </source>
</evidence>
<reference evidence="14" key="1">
    <citation type="submission" date="2019-01" db="EMBL/GenBank/DDBJ databases">
        <title>Genomic analysis of Salicibibacter sp. NKC3-5.</title>
        <authorList>
            <person name="Oh Y.J."/>
        </authorList>
    </citation>
    <scope>NUCLEOTIDE SEQUENCE [LARGE SCALE GENOMIC DNA]</scope>
    <source>
        <strain evidence="14">NKC3-5</strain>
    </source>
</reference>
<dbReference type="EMBL" id="CP035485">
    <property type="protein sequence ID" value="QDI90320.1"/>
    <property type="molecule type" value="Genomic_DNA"/>
</dbReference>
<dbReference type="CDD" id="cd04730">
    <property type="entry name" value="NPD_like"/>
    <property type="match status" value="1"/>
</dbReference>
<dbReference type="Gene3D" id="3.20.20.70">
    <property type="entry name" value="Aldolase class I"/>
    <property type="match status" value="1"/>
</dbReference>
<accession>A0A514LEQ7</accession>
<evidence type="ECO:0000256" key="2">
    <source>
        <dbReference type="ARBA" id="ARBA00003535"/>
    </source>
</evidence>
<keyword evidence="8" id="KW-0547">Nucleotide-binding</keyword>
<dbReference type="KEGG" id="sale:EPH95_03300"/>
<dbReference type="InterPro" id="IPR013785">
    <property type="entry name" value="Aldolase_TIM"/>
</dbReference>
<comment type="similarity">
    <text evidence="3">Belongs to the nitronate monooxygenase family. NMO class I subfamily.</text>
</comment>
<dbReference type="GO" id="GO:0018580">
    <property type="term" value="F:nitronate monooxygenase activity"/>
    <property type="evidence" value="ECO:0007669"/>
    <property type="project" value="InterPro"/>
</dbReference>
<dbReference type="FunFam" id="3.20.20.70:FF:000154">
    <property type="entry name" value="Probable nitronate monooxygenase"/>
    <property type="match status" value="1"/>
</dbReference>
<evidence type="ECO:0000256" key="4">
    <source>
        <dbReference type="ARBA" id="ARBA00013457"/>
    </source>
</evidence>
<proteinExistence type="inferred from homology"/>
<evidence type="ECO:0000256" key="3">
    <source>
        <dbReference type="ARBA" id="ARBA00009881"/>
    </source>
</evidence>
<dbReference type="InterPro" id="IPR004136">
    <property type="entry name" value="NMO"/>
</dbReference>
<gene>
    <name evidence="13" type="ORF">EPH95_03300</name>
</gene>
<dbReference type="RefSeq" id="WP_142087318.1">
    <property type="nucleotide sequence ID" value="NZ_CP035485.1"/>
</dbReference>
<evidence type="ECO:0000256" key="12">
    <source>
        <dbReference type="ARBA" id="ARBA00049401"/>
    </source>
</evidence>
<dbReference type="PANTHER" id="PTHR42747:SF3">
    <property type="entry name" value="NITRONATE MONOOXYGENASE-RELATED"/>
    <property type="match status" value="1"/>
</dbReference>
<organism evidence="13 14">
    <name type="scientific">Salicibibacter halophilus</name>
    <dbReference type="NCBI Taxonomy" id="2502791"/>
    <lineage>
        <taxon>Bacteria</taxon>
        <taxon>Bacillati</taxon>
        <taxon>Bacillota</taxon>
        <taxon>Bacilli</taxon>
        <taxon>Bacillales</taxon>
        <taxon>Bacillaceae</taxon>
        <taxon>Salicibibacter</taxon>
    </lineage>
</organism>
<sequence length="356" mass="38607">MWFKTKAQSLLNSEYPVIQAGMAGGTTTPELVAAVSNSGGLGTLGAGYMAPEQIRSAIQAIKALTDTPFAVNLFIPSPKYSREQEKAFIETGLQLTERYRHKFNLESPCINQVEEDFDEQLRVILEEKVPYFSFTFGLPSADTLKKLNDQNIYTLGTATTVDEAIQLETAGIDLIVAQGSEAGGHRGTFLAASMEQAMIGTMALVPQIVDHVSVPVIASGGIMDGRGIAAALMLGASGVQMGTAFLTCKESGAQEVHKQQILNRTEADTMITKAFSGKEARGITNRFMAEMADHRAHIPPYPIQNAVTKDIRKAAGQQKNPDYMSLWAGQGTRLSKSQTAEDLFNQLIEETNTLLR</sequence>
<keyword evidence="7" id="KW-0288">FMN</keyword>
<dbReference type="SUPFAM" id="SSF51412">
    <property type="entry name" value="Inosine monophosphate dehydrogenase (IMPDH)"/>
    <property type="match status" value="1"/>
</dbReference>
<keyword evidence="5" id="KW-0216">Detoxification</keyword>
<comment type="function">
    <text evidence="2">Nitronate monooxygenase that uses molecular oxygen to catalyze the oxidative denitrification of alkyl nitronates. Acts on propionate 3-nitronate (P3N), the presumed physiological substrate. Probably functions in the detoxification of P3N, a metabolic poison produced by plants and fungi as a defense mechanism.</text>
</comment>
<evidence type="ECO:0000256" key="8">
    <source>
        <dbReference type="ARBA" id="ARBA00022741"/>
    </source>
</evidence>
<evidence type="ECO:0000256" key="9">
    <source>
        <dbReference type="ARBA" id="ARBA00023002"/>
    </source>
</evidence>
<keyword evidence="6" id="KW-0285">Flavoprotein</keyword>
<dbReference type="Proteomes" id="UP000319756">
    <property type="component" value="Chromosome"/>
</dbReference>
<evidence type="ECO:0000256" key="11">
    <source>
        <dbReference type="ARBA" id="ARBA00031155"/>
    </source>
</evidence>